<dbReference type="SUPFAM" id="SSF53901">
    <property type="entry name" value="Thiolase-like"/>
    <property type="match status" value="2"/>
</dbReference>
<comment type="caution">
    <text evidence="3">The sequence shown here is derived from an EMBL/GenBank/DDBJ whole genome shotgun (WGS) entry which is preliminary data.</text>
</comment>
<dbReference type="GO" id="GO:0008299">
    <property type="term" value="P:isoprenoid biosynthetic process"/>
    <property type="evidence" value="ECO:0007669"/>
    <property type="project" value="UniProtKB-KW"/>
</dbReference>
<keyword evidence="1" id="KW-0414">Isoprene biosynthesis</keyword>
<dbReference type="Pfam" id="PF22691">
    <property type="entry name" value="Thiolase_C_1"/>
    <property type="match status" value="1"/>
</dbReference>
<dbReference type="EMBL" id="BDMD01000038">
    <property type="protein sequence ID" value="GBF09009.1"/>
    <property type="molecule type" value="Genomic_DNA"/>
</dbReference>
<dbReference type="OrthoDB" id="167534at2157"/>
<evidence type="ECO:0000313" key="4">
    <source>
        <dbReference type="Proteomes" id="UP000291213"/>
    </source>
</evidence>
<proteinExistence type="predicted"/>
<dbReference type="RefSeq" id="WP_131160022.1">
    <property type="nucleotide sequence ID" value="NZ_BDMD01000038.1"/>
</dbReference>
<dbReference type="InterPro" id="IPR055140">
    <property type="entry name" value="Thiolase_C_2"/>
</dbReference>
<dbReference type="PANTHER" id="PTHR42870">
    <property type="entry name" value="ACETYL-COA C-ACETYLTRANSFERASE"/>
    <property type="match status" value="1"/>
</dbReference>
<dbReference type="NCBIfam" id="NF004722">
    <property type="entry name" value="PRK06066.1"/>
    <property type="match status" value="1"/>
</dbReference>
<dbReference type="InterPro" id="IPR016039">
    <property type="entry name" value="Thiolase-like"/>
</dbReference>
<dbReference type="CDD" id="cd00829">
    <property type="entry name" value="SCP-x_thiolase"/>
    <property type="match status" value="1"/>
</dbReference>
<protein>
    <recommendedName>
        <fullName evidence="2">Thiolase C-terminal domain-containing protein</fullName>
    </recommendedName>
</protein>
<feature type="domain" description="Thiolase C-terminal" evidence="2">
    <location>
        <begin position="255"/>
        <end position="383"/>
    </location>
</feature>
<dbReference type="AlphaFoldDB" id="A0A401H9J4"/>
<dbReference type="PANTHER" id="PTHR42870:SF6">
    <property type="entry name" value="ACETYL-COA C-ACYLTRANSFERASE"/>
    <property type="match status" value="1"/>
</dbReference>
<reference evidence="3 4" key="1">
    <citation type="submission" date="2017-02" db="EMBL/GenBank/DDBJ databases">
        <title>isolation and characterization of a novel temperate virus Aeropyrum globular virus 1 infecting hyperthermophilic archaeon Aeropyrum.</title>
        <authorList>
            <person name="Yumiya M."/>
            <person name="Yoshida T."/>
            <person name="Sako Y."/>
        </authorList>
    </citation>
    <scope>NUCLEOTIDE SEQUENCE [LARGE SCALE GENOMIC DNA]</scope>
    <source>
        <strain evidence="3 4">YK1-12-2013</strain>
    </source>
</reference>
<dbReference type="Gene3D" id="3.40.47.10">
    <property type="match status" value="1"/>
</dbReference>
<organism evidence="3 4">
    <name type="scientific">Aeropyrum pernix</name>
    <dbReference type="NCBI Taxonomy" id="56636"/>
    <lineage>
        <taxon>Archaea</taxon>
        <taxon>Thermoproteota</taxon>
        <taxon>Thermoprotei</taxon>
        <taxon>Desulfurococcales</taxon>
        <taxon>Desulfurococcaceae</taxon>
        <taxon>Aeropyrum</taxon>
    </lineage>
</organism>
<evidence type="ECO:0000313" key="3">
    <source>
        <dbReference type="EMBL" id="GBF09009.1"/>
    </source>
</evidence>
<evidence type="ECO:0000256" key="1">
    <source>
        <dbReference type="ARBA" id="ARBA00023229"/>
    </source>
</evidence>
<dbReference type="GO" id="GO:0016747">
    <property type="term" value="F:acyltransferase activity, transferring groups other than amino-acyl groups"/>
    <property type="evidence" value="ECO:0007669"/>
    <property type="project" value="InterPro"/>
</dbReference>
<gene>
    <name evidence="3" type="ORF">apy_07340</name>
</gene>
<dbReference type="Proteomes" id="UP000291213">
    <property type="component" value="Unassembled WGS sequence"/>
</dbReference>
<evidence type="ECO:0000259" key="2">
    <source>
        <dbReference type="Pfam" id="PF22691"/>
    </source>
</evidence>
<accession>A0A401H9J4</accession>
<sequence>MPRAAIVSASWYGFKPEVGELSFREMMFEAALRAYSAAGVDPRRDVDAFFSCQEDYWEGIAITDEFAPEPIGGVLRPTSTVAGDFIQCLGQAVMLVRTGYFDLVAVESHAKPSDIATMKGVMDMALDPLYLRPLDPPNPHFIGGLMANAFLARTGLGREALAMVAAKNKNAGLSNPRASHAAPVTLGDVLSAKPVVDPLTWYDIAPFSDAAIVMLVASEEAARRLTDTPVWIEGVGWSTESGTGSLAWHQWDSMPSIRMAVDMAKSMAGLSGRPQTFTSFAELEDRYSFMEILSMEEAGIAGPEEAYSMLEAGDTEPSGSYPVNPSGGSLAAGVALEATGGFRVLEAYERLMAMGEELEPGAERALVVSWRGPPTRTAMAVILGV</sequence>
<name>A0A401H9J4_AERPX</name>